<evidence type="ECO:0000313" key="2">
    <source>
        <dbReference type="EMBL" id="TFJ88183.1"/>
    </source>
</evidence>
<accession>A0A4D9DDJ6</accession>
<feature type="coiled-coil region" evidence="1">
    <location>
        <begin position="169"/>
        <end position="196"/>
    </location>
</feature>
<comment type="caution">
    <text evidence="2">The sequence shown here is derived from an EMBL/GenBank/DDBJ whole genome shotgun (WGS) entry which is preliminary data.</text>
</comment>
<proteinExistence type="predicted"/>
<evidence type="ECO:0000313" key="3">
    <source>
        <dbReference type="Proteomes" id="UP000355283"/>
    </source>
</evidence>
<dbReference type="EMBL" id="SDOX01000002">
    <property type="protein sequence ID" value="TFJ88183.1"/>
    <property type="molecule type" value="Genomic_DNA"/>
</dbReference>
<dbReference type="Proteomes" id="UP000355283">
    <property type="component" value="Unassembled WGS sequence"/>
</dbReference>
<name>A0A4D9DDJ6_9STRA</name>
<feature type="coiled-coil region" evidence="1">
    <location>
        <begin position="17"/>
        <end position="123"/>
    </location>
</feature>
<keyword evidence="1" id="KW-0175">Coiled coil</keyword>
<organism evidence="2 3">
    <name type="scientific">Nannochloropsis salina CCMP1776</name>
    <dbReference type="NCBI Taxonomy" id="1027361"/>
    <lineage>
        <taxon>Eukaryota</taxon>
        <taxon>Sar</taxon>
        <taxon>Stramenopiles</taxon>
        <taxon>Ochrophyta</taxon>
        <taxon>Eustigmatophyceae</taxon>
        <taxon>Eustigmatales</taxon>
        <taxon>Monodopsidaceae</taxon>
        <taxon>Microchloropsis</taxon>
        <taxon>Microchloropsis salina</taxon>
    </lineage>
</organism>
<evidence type="ECO:0000256" key="1">
    <source>
        <dbReference type="SAM" id="Coils"/>
    </source>
</evidence>
<gene>
    <name evidence="2" type="ORF">NSK_000535</name>
</gene>
<sequence>MFAGSQESSQEALVKILEHLKNTKLEYEERIFALNAKLKAMKSVVKESDIRQAQMEDELDFRKSELEELKRQQLQKHRLERLDDWKALVQQLQADRRRLSEEVDHLQKEKQLLVMELKEHEQGKGKTSSGIFHDHLHCEMYGVRGSGGRHSEYEAKFSLPRDELAFEQVRFLEERVEVLENKNRRAHVEIKRLLEQVRRRDGLLQAWGRVAGSLGNYLRLFSGTGTTFRSINHPVIQV</sequence>
<dbReference type="AlphaFoldDB" id="A0A4D9DDJ6"/>
<dbReference type="OrthoDB" id="205815at2759"/>
<reference evidence="2 3" key="1">
    <citation type="submission" date="2019-01" db="EMBL/GenBank/DDBJ databases">
        <title>Nuclear Genome Assembly of the Microalgal Biofuel strain Nannochloropsis salina CCMP1776.</title>
        <authorList>
            <person name="Hovde B."/>
        </authorList>
    </citation>
    <scope>NUCLEOTIDE SEQUENCE [LARGE SCALE GENOMIC DNA]</scope>
    <source>
        <strain evidence="2 3">CCMP1776</strain>
    </source>
</reference>
<keyword evidence="3" id="KW-1185">Reference proteome</keyword>
<protein>
    <submittedName>
        <fullName evidence="2">Uncharacterized protein</fullName>
    </submittedName>
</protein>